<dbReference type="AlphaFoldDB" id="A0AAN5D2M8"/>
<dbReference type="Pfam" id="PF16186">
    <property type="entry name" value="Arm_3"/>
    <property type="match status" value="1"/>
</dbReference>
<dbReference type="Gene3D" id="1.25.10.10">
    <property type="entry name" value="Leucine-rich Repeat Variant"/>
    <property type="match status" value="1"/>
</dbReference>
<dbReference type="Proteomes" id="UP001328107">
    <property type="component" value="Unassembled WGS sequence"/>
</dbReference>
<accession>A0AAN5D2M8</accession>
<proteinExistence type="predicted"/>
<reference evidence="3" key="1">
    <citation type="submission" date="2022-10" db="EMBL/GenBank/DDBJ databases">
        <title>Genome assembly of Pristionchus species.</title>
        <authorList>
            <person name="Yoshida K."/>
            <person name="Sommer R.J."/>
        </authorList>
    </citation>
    <scope>NUCLEOTIDE SEQUENCE [LARGE SCALE GENOMIC DNA]</scope>
    <source>
        <strain evidence="3">RS5460</strain>
    </source>
</reference>
<feature type="region of interest" description="Disordered" evidence="1">
    <location>
        <begin position="125"/>
        <end position="150"/>
    </location>
</feature>
<gene>
    <name evidence="2" type="ORF">PMAYCL1PPCAC_25598</name>
</gene>
<comment type="caution">
    <text evidence="2">The sequence shown here is derived from an EMBL/GenBank/DDBJ whole genome shotgun (WGS) entry which is preliminary data.</text>
</comment>
<dbReference type="InterPro" id="IPR016024">
    <property type="entry name" value="ARM-type_fold"/>
</dbReference>
<protein>
    <submittedName>
        <fullName evidence="2">Uncharacterized protein</fullName>
    </submittedName>
</protein>
<sequence length="150" mass="16581">NNGLLPKIFKVMQTCDADCHLQCCLAFSVLVAEGTKAQILSLLAEKPMPALPAALTHTDHECAYYALFVIYKLLSIVSGNQLDTLKEEAKECGVVGHIKKLQENTNENVHKLARIISSKYFKDNDDKIANTGCAREGKGSDEKEIENEKE</sequence>
<dbReference type="InterPro" id="IPR032413">
    <property type="entry name" value="Arm_3"/>
</dbReference>
<feature type="compositionally biased region" description="Basic and acidic residues" evidence="1">
    <location>
        <begin position="135"/>
        <end position="150"/>
    </location>
</feature>
<name>A0AAN5D2M8_9BILA</name>
<evidence type="ECO:0000256" key="1">
    <source>
        <dbReference type="SAM" id="MobiDB-lite"/>
    </source>
</evidence>
<keyword evidence="3" id="KW-1185">Reference proteome</keyword>
<dbReference type="InterPro" id="IPR011989">
    <property type="entry name" value="ARM-like"/>
</dbReference>
<dbReference type="EMBL" id="BTRK01000005">
    <property type="protein sequence ID" value="GMR55403.1"/>
    <property type="molecule type" value="Genomic_DNA"/>
</dbReference>
<evidence type="ECO:0000313" key="3">
    <source>
        <dbReference type="Proteomes" id="UP001328107"/>
    </source>
</evidence>
<feature type="non-terminal residue" evidence="2">
    <location>
        <position position="1"/>
    </location>
</feature>
<dbReference type="SUPFAM" id="SSF48371">
    <property type="entry name" value="ARM repeat"/>
    <property type="match status" value="1"/>
</dbReference>
<organism evidence="2 3">
    <name type="scientific">Pristionchus mayeri</name>
    <dbReference type="NCBI Taxonomy" id="1317129"/>
    <lineage>
        <taxon>Eukaryota</taxon>
        <taxon>Metazoa</taxon>
        <taxon>Ecdysozoa</taxon>
        <taxon>Nematoda</taxon>
        <taxon>Chromadorea</taxon>
        <taxon>Rhabditida</taxon>
        <taxon>Rhabditina</taxon>
        <taxon>Diplogasteromorpha</taxon>
        <taxon>Diplogasteroidea</taxon>
        <taxon>Neodiplogasteridae</taxon>
        <taxon>Pristionchus</taxon>
    </lineage>
</organism>
<evidence type="ECO:0000313" key="2">
    <source>
        <dbReference type="EMBL" id="GMR55403.1"/>
    </source>
</evidence>